<protein>
    <recommendedName>
        <fullName evidence="4">Helix-turn-helix domain-containing protein</fullName>
    </recommendedName>
</protein>
<dbReference type="Proteomes" id="UP001338137">
    <property type="component" value="Unassembled WGS sequence"/>
</dbReference>
<feature type="compositionally biased region" description="Basic and acidic residues" evidence="1">
    <location>
        <begin position="135"/>
        <end position="147"/>
    </location>
</feature>
<evidence type="ECO:0000313" key="2">
    <source>
        <dbReference type="EMBL" id="MEC0231173.1"/>
    </source>
</evidence>
<sequence>MATGVSIDDNTKEQIKGLLATGMAKNAVAKQIGVSWATVDKVSKEEPDNLESLREHKRSEMIERLWENMSDALELGHDIVKKAKRGEADVPLSHISTYYGTLYDKHALMTGGKTGQVGLTGGLNNTTQDLNGLTPDERRARIDELNRRRGNGANSAS</sequence>
<evidence type="ECO:0000256" key="1">
    <source>
        <dbReference type="SAM" id="MobiDB-lite"/>
    </source>
</evidence>
<reference evidence="2 3" key="1">
    <citation type="submission" date="2023-03" db="EMBL/GenBank/DDBJ databases">
        <title>Bacillus Genome Sequencing.</title>
        <authorList>
            <person name="Dunlap C."/>
        </authorList>
    </citation>
    <scope>NUCLEOTIDE SEQUENCE [LARGE SCALE GENOMIC DNA]</scope>
    <source>
        <strain evidence="2 3">BD-533</strain>
    </source>
</reference>
<evidence type="ECO:0008006" key="4">
    <source>
        <dbReference type="Google" id="ProtNLM"/>
    </source>
</evidence>
<organism evidence="2 3">
    <name type="scientific">Paenibacillus alba</name>
    <dbReference type="NCBI Taxonomy" id="1197127"/>
    <lineage>
        <taxon>Bacteria</taxon>
        <taxon>Bacillati</taxon>
        <taxon>Bacillota</taxon>
        <taxon>Bacilli</taxon>
        <taxon>Bacillales</taxon>
        <taxon>Paenibacillaceae</taxon>
        <taxon>Paenibacillus</taxon>
    </lineage>
</organism>
<dbReference type="RefSeq" id="WP_326075117.1">
    <property type="nucleotide sequence ID" value="NZ_JARLKY010000088.1"/>
</dbReference>
<evidence type="ECO:0000313" key="3">
    <source>
        <dbReference type="Proteomes" id="UP001338137"/>
    </source>
</evidence>
<name>A0ABU6GAE2_9BACL</name>
<gene>
    <name evidence="2" type="ORF">P4I72_29160</name>
</gene>
<accession>A0ABU6GAE2</accession>
<comment type="caution">
    <text evidence="2">The sequence shown here is derived from an EMBL/GenBank/DDBJ whole genome shotgun (WGS) entry which is preliminary data.</text>
</comment>
<keyword evidence="3" id="KW-1185">Reference proteome</keyword>
<dbReference type="EMBL" id="JARLKY010000088">
    <property type="protein sequence ID" value="MEC0231173.1"/>
    <property type="molecule type" value="Genomic_DNA"/>
</dbReference>
<feature type="region of interest" description="Disordered" evidence="1">
    <location>
        <begin position="119"/>
        <end position="157"/>
    </location>
</feature>
<proteinExistence type="predicted"/>